<sequence>MAVIDLPGFVADLKDHAVDHGFHVHDERHFVESYSLRQNWEVDLHPEEGCEGPVDLYLSLAVNPRVILGFEDAVLARDEDEDPPDEFHVSLSFTWALPPLHRAPDLLVLATELAGVGGPDLPLEVSAIDSYPAATDAPETSLRVVASLSLSLLNIRAGNEVTCELLDRCLAVSRFLLGKAPDWLDA</sequence>
<name>A0A6J6WA75_9ZZZZ</name>
<evidence type="ECO:0000313" key="2">
    <source>
        <dbReference type="EMBL" id="CAB4871257.1"/>
    </source>
</evidence>
<dbReference type="AlphaFoldDB" id="A0A6J6WA75"/>
<accession>A0A6J6WA75</accession>
<dbReference type="EMBL" id="CAFBPF010000007">
    <property type="protein sequence ID" value="CAB5000973.1"/>
    <property type="molecule type" value="Genomic_DNA"/>
</dbReference>
<gene>
    <name evidence="1" type="ORF">UFOPK2925_00923</name>
    <name evidence="2" type="ORF">UFOPK3317_00905</name>
    <name evidence="3" type="ORF">UFOPK4071_00119</name>
</gene>
<evidence type="ECO:0000313" key="1">
    <source>
        <dbReference type="EMBL" id="CAB4782042.1"/>
    </source>
</evidence>
<evidence type="ECO:0000313" key="3">
    <source>
        <dbReference type="EMBL" id="CAB5000973.1"/>
    </source>
</evidence>
<proteinExistence type="predicted"/>
<organism evidence="1">
    <name type="scientific">freshwater metagenome</name>
    <dbReference type="NCBI Taxonomy" id="449393"/>
    <lineage>
        <taxon>unclassified sequences</taxon>
        <taxon>metagenomes</taxon>
        <taxon>ecological metagenomes</taxon>
    </lineage>
</organism>
<reference evidence="1" key="1">
    <citation type="submission" date="2020-05" db="EMBL/GenBank/DDBJ databases">
        <authorList>
            <person name="Chiriac C."/>
            <person name="Salcher M."/>
            <person name="Ghai R."/>
            <person name="Kavagutti S V."/>
        </authorList>
    </citation>
    <scope>NUCLEOTIDE SEQUENCE</scope>
</reference>
<dbReference type="EMBL" id="CAEZZU010000131">
    <property type="protein sequence ID" value="CAB4782042.1"/>
    <property type="molecule type" value="Genomic_DNA"/>
</dbReference>
<dbReference type="EMBL" id="CAFBLK010000146">
    <property type="protein sequence ID" value="CAB4871257.1"/>
    <property type="molecule type" value="Genomic_DNA"/>
</dbReference>
<protein>
    <submittedName>
        <fullName evidence="1">Unannotated protein</fullName>
    </submittedName>
</protein>